<dbReference type="EMBL" id="LPUR01000019">
    <property type="protein sequence ID" value="KXH79074.1"/>
    <property type="molecule type" value="Genomic_DNA"/>
</dbReference>
<dbReference type="Proteomes" id="UP000070513">
    <property type="component" value="Unassembled WGS sequence"/>
</dbReference>
<dbReference type="OrthoDB" id="1269086at2"/>
<proteinExistence type="predicted"/>
<evidence type="ECO:0000313" key="2">
    <source>
        <dbReference type="Proteomes" id="UP000070513"/>
    </source>
</evidence>
<protein>
    <recommendedName>
        <fullName evidence="3">Bacteriocin</fullName>
    </recommendedName>
</protein>
<evidence type="ECO:0000313" key="1">
    <source>
        <dbReference type="EMBL" id="KXH79074.1"/>
    </source>
</evidence>
<organism evidence="1 2">
    <name type="scientific">Chryseobacterium kwangjuense</name>
    <dbReference type="NCBI Taxonomy" id="267125"/>
    <lineage>
        <taxon>Bacteria</taxon>
        <taxon>Pseudomonadati</taxon>
        <taxon>Bacteroidota</taxon>
        <taxon>Flavobacteriia</taxon>
        <taxon>Flavobacteriales</taxon>
        <taxon>Weeksellaceae</taxon>
        <taxon>Chryseobacterium group</taxon>
        <taxon>Chryseobacterium</taxon>
    </lineage>
</organism>
<reference evidence="1 2" key="2">
    <citation type="journal article" date="2016" name="Genome Announc.">
        <title>Draft Genome Sequence of a Biocontrol Rhizobacterium, Chryseobacterium kwangjuense Strain KJ1R5, Isolated from Pepper (Capsicum annuum).</title>
        <authorList>
            <person name="Jeong J.J."/>
            <person name="Park H."/>
            <person name="Park B.H."/>
            <person name="Mannaa M."/>
            <person name="Sang M.K."/>
            <person name="Choi I.G."/>
            <person name="Kim K.D."/>
        </authorList>
    </citation>
    <scope>NUCLEOTIDE SEQUENCE [LARGE SCALE GENOMIC DNA]</scope>
    <source>
        <strain evidence="1 2">KJ1R5</strain>
    </source>
</reference>
<dbReference type="AlphaFoldDB" id="A0A135W2B8"/>
<dbReference type="NCBIfam" id="NF047798">
    <property type="entry name" value="leader_Chryseo"/>
    <property type="match status" value="1"/>
</dbReference>
<dbReference type="RefSeq" id="WP_062653572.1">
    <property type="nucleotide sequence ID" value="NZ_LPUR01000019.1"/>
</dbReference>
<evidence type="ECO:0008006" key="3">
    <source>
        <dbReference type="Google" id="ProtNLM"/>
    </source>
</evidence>
<reference evidence="2" key="1">
    <citation type="submission" date="2015-12" db="EMBL/GenBank/DDBJ databases">
        <title>Genome sequence of a biocontrol rhizobacterium Chryseobacterium kwangjuense strain KJ1R5 isolated from pepper (Capsicum annuum L.).</title>
        <authorList>
            <person name="Jeong J.-J."/>
            <person name="Park H."/>
            <person name="Mannaa M."/>
            <person name="Sang M.K."/>
            <person name="Choi I.-G."/>
            <person name="Kim K.D."/>
        </authorList>
    </citation>
    <scope>NUCLEOTIDE SEQUENCE [LARGE SCALE GENOMIC DNA]</scope>
    <source>
        <strain evidence="2">KJ1R5</strain>
    </source>
</reference>
<sequence>MKNLKILSREKLKEIKGAESISKCPPGKYYCPETAICIPFNAGCYIIVPDIPAEGILSQ</sequence>
<name>A0A135W2B8_9FLAO</name>
<accession>A0A135W2B8</accession>
<comment type="caution">
    <text evidence="1">The sequence shown here is derived from an EMBL/GenBank/DDBJ whole genome shotgun (WGS) entry which is preliminary data.</text>
</comment>
<gene>
    <name evidence="1" type="ORF">AU378_20665</name>
</gene>
<dbReference type="InterPro" id="IPR058074">
    <property type="entry name" value="Bacteriocin-like"/>
</dbReference>